<protein>
    <recommendedName>
        <fullName evidence="4">RNase H type-1 domain-containing protein</fullName>
    </recommendedName>
</protein>
<evidence type="ECO:0008006" key="4">
    <source>
        <dbReference type="Google" id="ProtNLM"/>
    </source>
</evidence>
<feature type="region of interest" description="Disordered" evidence="1">
    <location>
        <begin position="60"/>
        <end position="91"/>
    </location>
</feature>
<sequence>MVQPSDMQTNGRMTCSFDCELRAVTECLRVVIGRQRGGGALVGVIIFTDCQALVQTLDRRGKSGAASGLPAENEGDEDRGSMATVTYWSHR</sequence>
<name>A0AAV4CWX6_9GAST</name>
<organism evidence="2 3">
    <name type="scientific">Plakobranchus ocellatus</name>
    <dbReference type="NCBI Taxonomy" id="259542"/>
    <lineage>
        <taxon>Eukaryota</taxon>
        <taxon>Metazoa</taxon>
        <taxon>Spiralia</taxon>
        <taxon>Lophotrochozoa</taxon>
        <taxon>Mollusca</taxon>
        <taxon>Gastropoda</taxon>
        <taxon>Heterobranchia</taxon>
        <taxon>Euthyneura</taxon>
        <taxon>Panpulmonata</taxon>
        <taxon>Sacoglossa</taxon>
        <taxon>Placobranchoidea</taxon>
        <taxon>Plakobranchidae</taxon>
        <taxon>Plakobranchus</taxon>
    </lineage>
</organism>
<dbReference type="Proteomes" id="UP000735302">
    <property type="component" value="Unassembled WGS sequence"/>
</dbReference>
<gene>
    <name evidence="2" type="ORF">PoB_006290900</name>
</gene>
<accession>A0AAV4CWX6</accession>
<comment type="caution">
    <text evidence="2">The sequence shown here is derived from an EMBL/GenBank/DDBJ whole genome shotgun (WGS) entry which is preliminary data.</text>
</comment>
<dbReference type="AlphaFoldDB" id="A0AAV4CWX6"/>
<evidence type="ECO:0000313" key="3">
    <source>
        <dbReference type="Proteomes" id="UP000735302"/>
    </source>
</evidence>
<dbReference type="EMBL" id="BLXT01007055">
    <property type="protein sequence ID" value="GFO36404.1"/>
    <property type="molecule type" value="Genomic_DNA"/>
</dbReference>
<reference evidence="2 3" key="1">
    <citation type="journal article" date="2021" name="Elife">
        <title>Chloroplast acquisition without the gene transfer in kleptoplastic sea slugs, Plakobranchus ocellatus.</title>
        <authorList>
            <person name="Maeda T."/>
            <person name="Takahashi S."/>
            <person name="Yoshida T."/>
            <person name="Shimamura S."/>
            <person name="Takaki Y."/>
            <person name="Nagai Y."/>
            <person name="Toyoda A."/>
            <person name="Suzuki Y."/>
            <person name="Arimoto A."/>
            <person name="Ishii H."/>
            <person name="Satoh N."/>
            <person name="Nishiyama T."/>
            <person name="Hasebe M."/>
            <person name="Maruyama T."/>
            <person name="Minagawa J."/>
            <person name="Obokata J."/>
            <person name="Shigenobu S."/>
        </authorList>
    </citation>
    <scope>NUCLEOTIDE SEQUENCE [LARGE SCALE GENOMIC DNA]</scope>
</reference>
<evidence type="ECO:0000256" key="1">
    <source>
        <dbReference type="SAM" id="MobiDB-lite"/>
    </source>
</evidence>
<evidence type="ECO:0000313" key="2">
    <source>
        <dbReference type="EMBL" id="GFO36404.1"/>
    </source>
</evidence>
<keyword evidence="3" id="KW-1185">Reference proteome</keyword>
<proteinExistence type="predicted"/>